<feature type="domain" description="Transferrin receptor-like dimerisation" evidence="18">
    <location>
        <begin position="753"/>
        <end position="857"/>
    </location>
</feature>
<dbReference type="CDD" id="cd02128">
    <property type="entry name" value="PA_TfR"/>
    <property type="match status" value="1"/>
</dbReference>
<comment type="PTM">
    <text evidence="15">Stearoylated.</text>
</comment>
<evidence type="ECO:0000256" key="11">
    <source>
        <dbReference type="ARBA" id="ARBA00023157"/>
    </source>
</evidence>
<evidence type="ECO:0000256" key="1">
    <source>
        <dbReference type="ARBA" id="ARBA00005634"/>
    </source>
</evidence>
<dbReference type="Pfam" id="PF02225">
    <property type="entry name" value="PA"/>
    <property type="match status" value="1"/>
</dbReference>
<evidence type="ECO:0000256" key="3">
    <source>
        <dbReference type="ARBA" id="ARBA00022475"/>
    </source>
</evidence>
<feature type="transmembrane region" description="Helical" evidence="15">
    <location>
        <begin position="160"/>
        <end position="181"/>
    </location>
</feature>
<dbReference type="InterPro" id="IPR037324">
    <property type="entry name" value="TfR1/2_PA"/>
</dbReference>
<dbReference type="InterPro" id="IPR003137">
    <property type="entry name" value="PA_domain"/>
</dbReference>
<comment type="caution">
    <text evidence="20">The sequence shown here is derived from an EMBL/GenBank/DDBJ whole genome shotgun (WGS) entry which is preliminary data.</text>
</comment>
<evidence type="ECO:0000313" key="20">
    <source>
        <dbReference type="EMBL" id="KAJ8384317.1"/>
    </source>
</evidence>
<dbReference type="CDD" id="cd09848">
    <property type="entry name" value="M28_TfR"/>
    <property type="match status" value="1"/>
</dbReference>
<evidence type="ECO:0000256" key="4">
    <source>
        <dbReference type="ARBA" id="ARBA00022553"/>
    </source>
</evidence>
<feature type="region of interest" description="Disordered" evidence="16">
    <location>
        <begin position="21"/>
        <end position="45"/>
    </location>
</feature>
<evidence type="ECO:0000256" key="2">
    <source>
        <dbReference type="ARBA" id="ARBA00016899"/>
    </source>
</evidence>
<gene>
    <name evidence="20" type="ORF">AAFF_G00206740</name>
</gene>
<keyword evidence="11" id="KW-1015">Disulfide bond</keyword>
<evidence type="ECO:0000256" key="10">
    <source>
        <dbReference type="ARBA" id="ARBA00023139"/>
    </source>
</evidence>
<evidence type="ECO:0000259" key="18">
    <source>
        <dbReference type="Pfam" id="PF04253"/>
    </source>
</evidence>
<evidence type="ECO:0000256" key="7">
    <source>
        <dbReference type="ARBA" id="ARBA00022968"/>
    </source>
</evidence>
<dbReference type="InterPro" id="IPR007484">
    <property type="entry name" value="Peptidase_M28"/>
</dbReference>
<dbReference type="GO" id="GO:0031623">
    <property type="term" value="P:receptor internalization"/>
    <property type="evidence" value="ECO:0007669"/>
    <property type="project" value="UniProtKB-UniRule"/>
</dbReference>
<evidence type="ECO:0000256" key="9">
    <source>
        <dbReference type="ARBA" id="ARBA00023136"/>
    </source>
</evidence>
<dbReference type="Gene3D" id="3.40.630.10">
    <property type="entry name" value="Zn peptidases"/>
    <property type="match status" value="1"/>
</dbReference>
<keyword evidence="10 15" id="KW-0564">Palmitate</keyword>
<dbReference type="InterPro" id="IPR007365">
    <property type="entry name" value="TFR-like_dimer_dom"/>
</dbReference>
<proteinExistence type="inferred from homology"/>
<dbReference type="GO" id="GO:0004998">
    <property type="term" value="F:transferrin receptor activity"/>
    <property type="evidence" value="ECO:0007669"/>
    <property type="project" value="UniProtKB-UniRule"/>
</dbReference>
<dbReference type="InterPro" id="IPR046450">
    <property type="entry name" value="PA_dom_sf"/>
</dbReference>
<dbReference type="EMBL" id="JAINUG010000274">
    <property type="protein sequence ID" value="KAJ8384317.1"/>
    <property type="molecule type" value="Genomic_DNA"/>
</dbReference>
<comment type="function">
    <text evidence="15">Cellular uptake of iron occurs via receptor-mediated endocytosis of ligand-occupied transferrin receptor into specialized endosomes. Endosomal acidification leads to iron release. The apotransferrin-receptor complex is then recycled to the cell surface with a return to neutral pH and the concomitant loss of affinity of apotransferrin for its receptor. Transferrin receptor is necessary for development of erythrocytes and the nervous system. Acts as a lipid sensor that regulates mitochondrial fusion by regulating activation of the JNK pathway.</text>
</comment>
<evidence type="ECO:0000256" key="12">
    <source>
        <dbReference type="ARBA" id="ARBA00023170"/>
    </source>
</evidence>
<dbReference type="FunFam" id="3.50.30.30:FF:000010">
    <property type="entry name" value="Transferrin receptor protein 1"/>
    <property type="match status" value="1"/>
</dbReference>
<evidence type="ECO:0000256" key="8">
    <source>
        <dbReference type="ARBA" id="ARBA00022989"/>
    </source>
</evidence>
<evidence type="ECO:0000259" key="19">
    <source>
        <dbReference type="Pfam" id="PF04389"/>
    </source>
</evidence>
<keyword evidence="21" id="KW-1185">Reference proteome</keyword>
<feature type="domain" description="Peptidase M28" evidence="19">
    <location>
        <begin position="484"/>
        <end position="692"/>
    </location>
</feature>
<dbReference type="GO" id="GO:0033572">
    <property type="term" value="P:transferrin transport"/>
    <property type="evidence" value="ECO:0007669"/>
    <property type="project" value="UniProtKB-UniRule"/>
</dbReference>
<evidence type="ECO:0000313" key="21">
    <source>
        <dbReference type="Proteomes" id="UP001221898"/>
    </source>
</evidence>
<organism evidence="20 21">
    <name type="scientific">Aldrovandia affinis</name>
    <dbReference type="NCBI Taxonomy" id="143900"/>
    <lineage>
        <taxon>Eukaryota</taxon>
        <taxon>Metazoa</taxon>
        <taxon>Chordata</taxon>
        <taxon>Craniata</taxon>
        <taxon>Vertebrata</taxon>
        <taxon>Euteleostomi</taxon>
        <taxon>Actinopterygii</taxon>
        <taxon>Neopterygii</taxon>
        <taxon>Teleostei</taxon>
        <taxon>Notacanthiformes</taxon>
        <taxon>Halosauridae</taxon>
        <taxon>Aldrovandia</taxon>
    </lineage>
</organism>
<keyword evidence="7" id="KW-0735">Signal-anchor</keyword>
<dbReference type="SUPFAM" id="SSF52025">
    <property type="entry name" value="PA domain"/>
    <property type="match status" value="1"/>
</dbReference>
<keyword evidence="9 15" id="KW-0472">Membrane</keyword>
<keyword evidence="8 15" id="KW-1133">Transmembrane helix</keyword>
<evidence type="ECO:0000256" key="13">
    <source>
        <dbReference type="ARBA" id="ARBA00023180"/>
    </source>
</evidence>
<keyword evidence="13 15" id="KW-0325">Glycoprotein</keyword>
<comment type="subcellular location">
    <subcellularLocation>
        <location evidence="15">Cell membrane</location>
        <topology evidence="15">Single-pass type II membrane protein</topology>
    </subcellularLocation>
    <subcellularLocation>
        <location evidence="15">Melanosome</location>
    </subcellularLocation>
</comment>
<dbReference type="SUPFAM" id="SSF53187">
    <property type="entry name" value="Zn-dependent exopeptidases"/>
    <property type="match status" value="1"/>
</dbReference>
<name>A0AAD7RHQ8_9TELE</name>
<dbReference type="SUPFAM" id="SSF47672">
    <property type="entry name" value="Transferrin receptor-like dimerisation domain"/>
    <property type="match status" value="1"/>
</dbReference>
<keyword evidence="5 15" id="KW-0254">Endocytosis</keyword>
<evidence type="ECO:0000256" key="15">
    <source>
        <dbReference type="RuleBase" id="RU367157"/>
    </source>
</evidence>
<reference evidence="20" key="1">
    <citation type="journal article" date="2023" name="Science">
        <title>Genome structures resolve the early diversification of teleost fishes.</title>
        <authorList>
            <person name="Parey E."/>
            <person name="Louis A."/>
            <person name="Montfort J."/>
            <person name="Bouchez O."/>
            <person name="Roques C."/>
            <person name="Iampietro C."/>
            <person name="Lluch J."/>
            <person name="Castinel A."/>
            <person name="Donnadieu C."/>
            <person name="Desvignes T."/>
            <person name="Floi Bucao C."/>
            <person name="Jouanno E."/>
            <person name="Wen M."/>
            <person name="Mejri S."/>
            <person name="Dirks R."/>
            <person name="Jansen H."/>
            <person name="Henkel C."/>
            <person name="Chen W.J."/>
            <person name="Zahm M."/>
            <person name="Cabau C."/>
            <person name="Klopp C."/>
            <person name="Thompson A.W."/>
            <person name="Robinson-Rechavi M."/>
            <person name="Braasch I."/>
            <person name="Lecointre G."/>
            <person name="Bobe J."/>
            <person name="Postlethwait J.H."/>
            <person name="Berthelot C."/>
            <person name="Roest Crollius H."/>
            <person name="Guiguen Y."/>
        </authorList>
    </citation>
    <scope>NUCLEOTIDE SEQUENCE</scope>
    <source>
        <strain evidence="20">NC1722</strain>
    </source>
</reference>
<keyword evidence="3 15" id="KW-1003">Cell membrane</keyword>
<dbReference type="GO" id="GO:0006879">
    <property type="term" value="P:intracellular iron ion homeostasis"/>
    <property type="evidence" value="ECO:0007669"/>
    <property type="project" value="UniProtKB-UniRule"/>
</dbReference>
<dbReference type="Gene3D" id="3.50.30.30">
    <property type="match status" value="1"/>
</dbReference>
<keyword evidence="4" id="KW-0597">Phosphoprotein</keyword>
<dbReference type="Proteomes" id="UP001221898">
    <property type="component" value="Unassembled WGS sequence"/>
</dbReference>
<dbReference type="FunFam" id="3.40.630.10:FF:000065">
    <property type="entry name" value="Transferrin receptor 1b"/>
    <property type="match status" value="1"/>
</dbReference>
<evidence type="ECO:0000256" key="14">
    <source>
        <dbReference type="ARBA" id="ARBA00023288"/>
    </source>
</evidence>
<comment type="similarity">
    <text evidence="1 15">Belongs to the peptidase M28 family. M28B subfamily.</text>
</comment>
<dbReference type="GO" id="GO:0042470">
    <property type="term" value="C:melanosome"/>
    <property type="evidence" value="ECO:0007669"/>
    <property type="project" value="UniProtKB-SubCell"/>
</dbReference>
<dbReference type="AlphaFoldDB" id="A0AAD7RHQ8"/>
<keyword evidence="6 15" id="KW-0812">Transmembrane</keyword>
<evidence type="ECO:0000259" key="17">
    <source>
        <dbReference type="Pfam" id="PF02225"/>
    </source>
</evidence>
<accession>A0AAD7RHQ8</accession>
<evidence type="ECO:0000256" key="16">
    <source>
        <dbReference type="SAM" id="MobiDB-lite"/>
    </source>
</evidence>
<dbReference type="Gene3D" id="1.20.930.40">
    <property type="entry name" value="Transferrin receptor-like, dimerisation domain"/>
    <property type="match status" value="1"/>
</dbReference>
<dbReference type="GO" id="GO:0009897">
    <property type="term" value="C:external side of plasma membrane"/>
    <property type="evidence" value="ECO:0007669"/>
    <property type="project" value="TreeGrafter"/>
</dbReference>
<dbReference type="PANTHER" id="PTHR10404">
    <property type="entry name" value="N-ACETYLATED-ALPHA-LINKED ACIDIC DIPEPTIDASE"/>
    <property type="match status" value="1"/>
</dbReference>
<sequence length="867" mass="95490">MNYSDLSLGQLQSVRAGLDPRSAALTTPGSNIAPNPGRPLHPGANEDMALLGLRMFYKQAQVTLMKGHDSSPVQLQRLDSCEATMDEARSTISKMFNGEPRSYTRFNLMQNMEGENSQVEMKLSTDADEETGNATGEQNGYTRSGDPTYVRKLQHSPKNVCFMVVATLLIFVIGYLIGYLAHRRQELPGCSTLAGPTTAPIRQVEEDEDVAAREFVSVEERKLDWSDLKTLLRQNLDETSLEAAFSDFSLSAHEAGSDGDDALGHRVETRFRKYNMKPWSDEHFVRLQGPPSSGTNQVTFSETEIISPKAYLAYSAVGTAEGKLVYGNYGQEDDFQTAQGLGVQVNGSVVLLRAGKISFAEKVSNAAKMNAVAVLIYLDPADYTVDADAELYGHVHLGSGDPYTPGFPSFNHTQFPPVQSSGLPKILAQTITANMAKKLFRTMKGPNAPPSWQGKLDITYMMGGNGDAVTVKVNNVPVEKRIYNVFGVIEGLVDPDRYLVIGAQRDSWGPGFAKSTVGTSVLMELARVISDMKNDGFEPRRSIIFASWSAGEYGSVGATEWLEGYLTSLNLKAFSYINLDGVVAGSKTFKASASPLLYSLIEKTLKQVNSPTDSSSIYVQAGEASWEGSVMVPMKTDDAAYPFLAFSGIPSVSFRFAEDESSEEYRYFGTMLDTKDKLSSVTNNQMTKVAIAAAQVAGQMALRLTHDYILPLDVKRYDTKIRNYAIQISRRLDEVQQSNLLPKNMSSQWMAQAGNSYDRASRTMAIAIKHSDLTNDETCRRLNDRIMRVERDLLSPYVSPKDTPFRHIFAGTGRHTMMDLNDHLQALQNRSPDSDVNVFRNQLALATWTIQGCSNALAGDIWEVNAV</sequence>
<dbReference type="Pfam" id="PF04389">
    <property type="entry name" value="Peptidase_M28"/>
    <property type="match status" value="1"/>
</dbReference>
<dbReference type="Pfam" id="PF04253">
    <property type="entry name" value="TFR_dimer"/>
    <property type="match status" value="1"/>
</dbReference>
<keyword evidence="12 15" id="KW-0675">Receptor</keyword>
<feature type="domain" description="PA" evidence="17">
    <location>
        <begin position="321"/>
        <end position="384"/>
    </location>
</feature>
<dbReference type="InterPro" id="IPR036757">
    <property type="entry name" value="TFR-like_dimer_dom_sf"/>
</dbReference>
<dbReference type="FunFam" id="1.20.930.40:FF:000002">
    <property type="entry name" value="Transferrin receptor protein 1"/>
    <property type="match status" value="1"/>
</dbReference>
<dbReference type="PANTHER" id="PTHR10404:SF26">
    <property type="entry name" value="TRANSFERRIN RECEPTOR PROTEIN 1"/>
    <property type="match status" value="1"/>
</dbReference>
<evidence type="ECO:0000256" key="6">
    <source>
        <dbReference type="ARBA" id="ARBA00022692"/>
    </source>
</evidence>
<keyword evidence="14 15" id="KW-0449">Lipoprotein</keyword>
<comment type="subunit">
    <text evidence="15">Homodimer; disulfide-linked.</text>
</comment>
<feature type="compositionally biased region" description="Polar residues" evidence="16">
    <location>
        <begin position="24"/>
        <end position="33"/>
    </location>
</feature>
<dbReference type="InterPro" id="IPR039373">
    <property type="entry name" value="Peptidase_M28B"/>
</dbReference>
<protein>
    <recommendedName>
        <fullName evidence="2 15">Transferrin receptor protein 1</fullName>
    </recommendedName>
</protein>
<evidence type="ECO:0000256" key="5">
    <source>
        <dbReference type="ARBA" id="ARBA00022583"/>
    </source>
</evidence>